<organism evidence="10 11">
    <name type="scientific">Rodentibacter pneumotropicus</name>
    <dbReference type="NCBI Taxonomy" id="758"/>
    <lineage>
        <taxon>Bacteria</taxon>
        <taxon>Pseudomonadati</taxon>
        <taxon>Pseudomonadota</taxon>
        <taxon>Gammaproteobacteria</taxon>
        <taxon>Pasteurellales</taxon>
        <taxon>Pasteurellaceae</taxon>
        <taxon>Rodentibacter</taxon>
    </lineage>
</organism>
<dbReference type="InterPro" id="IPR033942">
    <property type="entry name" value="IMPase"/>
</dbReference>
<keyword evidence="7 8" id="KW-0460">Magnesium</keyword>
<dbReference type="Pfam" id="PF00459">
    <property type="entry name" value="Inositol_P"/>
    <property type="match status" value="1"/>
</dbReference>
<evidence type="ECO:0000256" key="3">
    <source>
        <dbReference type="ARBA" id="ARBA00009759"/>
    </source>
</evidence>
<dbReference type="KEGG" id="rpne:NCTC8284_02675"/>
<evidence type="ECO:0000256" key="6">
    <source>
        <dbReference type="ARBA" id="ARBA00022814"/>
    </source>
</evidence>
<proteinExistence type="inferred from homology"/>
<dbReference type="Gene3D" id="3.40.190.80">
    <property type="match status" value="1"/>
</dbReference>
<keyword evidence="6" id="KW-0804">Transcription</keyword>
<evidence type="ECO:0000256" key="2">
    <source>
        <dbReference type="ARBA" id="ARBA00001946"/>
    </source>
</evidence>
<evidence type="ECO:0000313" key="11">
    <source>
        <dbReference type="Proteomes" id="UP000278733"/>
    </source>
</evidence>
<sequence>MARKIFGSLKSGGIMNPMLNIAIRAARRAGNVIAKNYERRDTIEATQKGINDYVTNVDKLAEAEIIEIIHKSYPDHTIITEETGAIEGKESDIQWIIDPLDGTRNFMNGLPHFSVSIAIRVKNRTEVGVVYDPIRNELFTAVRGEGAKLNEVRLRVNAKRELQGAILATGFPFKQPKLMPTQFAIMNALIENIADFRRTGSAALDLCYVAASRVDGYFEMGIKAWDCAAGDLIVRESGGLVCDFEADNGYLRSGNIVAAPTRVLKEMINKIRPCLGTDFKN</sequence>
<evidence type="ECO:0000256" key="5">
    <source>
        <dbReference type="ARBA" id="ARBA00022801"/>
    </source>
</evidence>
<comment type="similarity">
    <text evidence="3 9">Belongs to the inositol monophosphatase superfamily.</text>
</comment>
<dbReference type="PANTHER" id="PTHR20854">
    <property type="entry name" value="INOSITOL MONOPHOSPHATASE"/>
    <property type="match status" value="1"/>
</dbReference>
<dbReference type="GO" id="GO:0046872">
    <property type="term" value="F:metal ion binding"/>
    <property type="evidence" value="ECO:0007669"/>
    <property type="project" value="UniProtKB-KW"/>
</dbReference>
<dbReference type="GO" id="GO:0007165">
    <property type="term" value="P:signal transduction"/>
    <property type="evidence" value="ECO:0007669"/>
    <property type="project" value="TreeGrafter"/>
</dbReference>
<gene>
    <name evidence="10" type="primary">suhB</name>
    <name evidence="10" type="ORF">NCTC8284_02675</name>
</gene>
<dbReference type="PANTHER" id="PTHR20854:SF4">
    <property type="entry name" value="INOSITOL-1-MONOPHOSPHATASE-RELATED"/>
    <property type="match status" value="1"/>
</dbReference>
<keyword evidence="5 9" id="KW-0378">Hydrolase</keyword>
<dbReference type="InterPro" id="IPR022337">
    <property type="entry name" value="Inositol_monophosphatase_SuhB"/>
</dbReference>
<dbReference type="InterPro" id="IPR020550">
    <property type="entry name" value="Inositol_monophosphatase_CS"/>
</dbReference>
<dbReference type="InterPro" id="IPR020583">
    <property type="entry name" value="Inositol_monoP_metal-BS"/>
</dbReference>
<evidence type="ECO:0000256" key="1">
    <source>
        <dbReference type="ARBA" id="ARBA00001033"/>
    </source>
</evidence>
<evidence type="ECO:0000256" key="8">
    <source>
        <dbReference type="PIRSR" id="PIRSR600760-2"/>
    </source>
</evidence>
<accession>A0A3S5ES94</accession>
<dbReference type="SUPFAM" id="SSF56655">
    <property type="entry name" value="Carbohydrate phosphatase"/>
    <property type="match status" value="1"/>
</dbReference>
<feature type="binding site" evidence="8">
    <location>
        <position position="81"/>
    </location>
    <ligand>
        <name>Mg(2+)</name>
        <dbReference type="ChEBI" id="CHEBI:18420"/>
        <label>1</label>
        <note>catalytic</note>
    </ligand>
</feature>
<evidence type="ECO:0000313" key="10">
    <source>
        <dbReference type="EMBL" id="VEH67478.1"/>
    </source>
</evidence>
<dbReference type="GO" id="GO:0046854">
    <property type="term" value="P:phosphatidylinositol phosphate biosynthetic process"/>
    <property type="evidence" value="ECO:0007669"/>
    <property type="project" value="InterPro"/>
</dbReference>
<dbReference type="GO" id="GO:0031564">
    <property type="term" value="P:transcription antitermination"/>
    <property type="evidence" value="ECO:0007669"/>
    <property type="project" value="UniProtKB-KW"/>
</dbReference>
<dbReference type="NCBIfam" id="NF008027">
    <property type="entry name" value="PRK10757.1"/>
    <property type="match status" value="1"/>
</dbReference>
<dbReference type="CDD" id="cd01639">
    <property type="entry name" value="IMPase"/>
    <property type="match status" value="1"/>
</dbReference>
<dbReference type="GO" id="GO:0008934">
    <property type="term" value="F:inositol monophosphate 1-phosphatase activity"/>
    <property type="evidence" value="ECO:0007669"/>
    <property type="project" value="InterPro"/>
</dbReference>
<comment type="catalytic activity">
    <reaction evidence="1 9">
        <text>a myo-inositol phosphate + H2O = myo-inositol + phosphate</text>
        <dbReference type="Rhea" id="RHEA:24056"/>
        <dbReference type="ChEBI" id="CHEBI:15377"/>
        <dbReference type="ChEBI" id="CHEBI:17268"/>
        <dbReference type="ChEBI" id="CHEBI:43474"/>
        <dbReference type="ChEBI" id="CHEBI:84139"/>
        <dbReference type="EC" id="3.1.3.25"/>
    </reaction>
</comment>
<dbReference type="EMBL" id="LR134405">
    <property type="protein sequence ID" value="VEH67478.1"/>
    <property type="molecule type" value="Genomic_DNA"/>
</dbReference>
<dbReference type="PRINTS" id="PR00377">
    <property type="entry name" value="IMPHPHTASES"/>
</dbReference>
<keyword evidence="4 8" id="KW-0479">Metal-binding</keyword>
<dbReference type="PROSITE" id="PS00630">
    <property type="entry name" value="IMP_2"/>
    <property type="match status" value="1"/>
</dbReference>
<dbReference type="Proteomes" id="UP000278733">
    <property type="component" value="Chromosome"/>
</dbReference>
<protein>
    <recommendedName>
        <fullName evidence="9">Inositol-1-monophosphatase</fullName>
        <ecNumber evidence="9">3.1.3.25</ecNumber>
    </recommendedName>
</protein>
<evidence type="ECO:0000256" key="9">
    <source>
        <dbReference type="RuleBase" id="RU364068"/>
    </source>
</evidence>
<dbReference type="FunFam" id="3.30.540.10:FF:000003">
    <property type="entry name" value="Inositol-1-monophosphatase"/>
    <property type="match status" value="1"/>
</dbReference>
<dbReference type="InterPro" id="IPR000760">
    <property type="entry name" value="Inositol_monophosphatase-like"/>
</dbReference>
<feature type="binding site" evidence="8">
    <location>
        <position position="100"/>
    </location>
    <ligand>
        <name>Mg(2+)</name>
        <dbReference type="ChEBI" id="CHEBI:18420"/>
        <label>1</label>
        <note>catalytic</note>
    </ligand>
</feature>
<evidence type="ECO:0000256" key="7">
    <source>
        <dbReference type="ARBA" id="ARBA00022842"/>
    </source>
</evidence>
<feature type="binding site" evidence="8">
    <location>
        <position position="98"/>
    </location>
    <ligand>
        <name>Mg(2+)</name>
        <dbReference type="ChEBI" id="CHEBI:18420"/>
        <label>1</label>
        <note>catalytic</note>
    </ligand>
</feature>
<keyword evidence="6" id="KW-0889">Transcription antitermination</keyword>
<feature type="binding site" evidence="8">
    <location>
        <position position="226"/>
    </location>
    <ligand>
        <name>Mg(2+)</name>
        <dbReference type="ChEBI" id="CHEBI:18420"/>
        <label>1</label>
        <note>catalytic</note>
    </ligand>
</feature>
<reference evidence="10 11" key="1">
    <citation type="submission" date="2018-12" db="EMBL/GenBank/DDBJ databases">
        <authorList>
            <consortium name="Pathogen Informatics"/>
        </authorList>
    </citation>
    <scope>NUCLEOTIDE SEQUENCE [LARGE SCALE GENOMIC DNA]</scope>
    <source>
        <strain evidence="10 11">NCTC8284</strain>
    </source>
</reference>
<dbReference type="Gene3D" id="3.30.540.10">
    <property type="entry name" value="Fructose-1,6-Bisphosphatase, subunit A, domain 1"/>
    <property type="match status" value="1"/>
</dbReference>
<dbReference type="EC" id="3.1.3.25" evidence="9"/>
<dbReference type="STRING" id="758.GCA_000730685_00120"/>
<dbReference type="AlphaFoldDB" id="A0A3S5ES94"/>
<name>A0A3S5ES94_9PAST</name>
<dbReference type="PROSITE" id="PS00629">
    <property type="entry name" value="IMP_1"/>
    <property type="match status" value="1"/>
</dbReference>
<evidence type="ECO:0000256" key="4">
    <source>
        <dbReference type="ARBA" id="ARBA00022723"/>
    </source>
</evidence>
<dbReference type="PRINTS" id="PR01959">
    <property type="entry name" value="SBIMPHPHTASE"/>
</dbReference>
<feature type="binding site" evidence="8">
    <location>
        <position position="101"/>
    </location>
    <ligand>
        <name>Mg(2+)</name>
        <dbReference type="ChEBI" id="CHEBI:18420"/>
        <label>1</label>
        <note>catalytic</note>
    </ligand>
</feature>
<comment type="cofactor">
    <cofactor evidence="2 8 9">
        <name>Mg(2+)</name>
        <dbReference type="ChEBI" id="CHEBI:18420"/>
    </cofactor>
</comment>
<dbReference type="GO" id="GO:0006020">
    <property type="term" value="P:inositol metabolic process"/>
    <property type="evidence" value="ECO:0007669"/>
    <property type="project" value="TreeGrafter"/>
</dbReference>
<keyword evidence="6" id="KW-0805">Transcription regulation</keyword>